<accession>A0A7D9LUH4</accession>
<sequence length="318" mass="36530">MVTKYKEYTVKELKKALQNLKSNKGNLSKIKYVSRTLRDKLRINNNDGLTSDSNESFNHDNFIVRNFGGYIKNVINKKDSILPSFNVIDCSTYFSKSLAKNNPSRLFNIPSWIPKLSDPEVQFNFDPPTYQQITDVIRKMKSSGSPCPLDQLSIICFKRCPYLRTCLSELIQEIWLSGIVPNEWKKACTILIHKKGNTDDPSNFRLITLESIPLKVFTSCLRNAIYSFLASNNFIEHGIQKGFTPNLSGTLEHTAEMADIINKARIRQRSVVITLLDRKNAFGEVHHNLIQSVLDYDHIPEHIKFVIKSLYSHIIIYI</sequence>
<reference evidence="1" key="1">
    <citation type="submission" date="2020-04" db="EMBL/GenBank/DDBJ databases">
        <authorList>
            <person name="Alioto T."/>
            <person name="Alioto T."/>
            <person name="Gomez Garrido J."/>
        </authorList>
    </citation>
    <scope>NUCLEOTIDE SEQUENCE</scope>
    <source>
        <strain evidence="1">A484AB</strain>
    </source>
</reference>
<gene>
    <name evidence="1" type="ORF">PACLA_8A084408</name>
</gene>
<dbReference type="EMBL" id="CACRXK020026863">
    <property type="protein sequence ID" value="CAB4040492.1"/>
    <property type="molecule type" value="Genomic_DNA"/>
</dbReference>
<dbReference type="Proteomes" id="UP001152795">
    <property type="component" value="Unassembled WGS sequence"/>
</dbReference>
<dbReference type="AlphaFoldDB" id="A0A7D9LUH4"/>
<evidence type="ECO:0000313" key="1">
    <source>
        <dbReference type="EMBL" id="CAB4040492.1"/>
    </source>
</evidence>
<comment type="caution">
    <text evidence="1">The sequence shown here is derived from an EMBL/GenBank/DDBJ whole genome shotgun (WGS) entry which is preliminary data.</text>
</comment>
<dbReference type="PANTHER" id="PTHR19446">
    <property type="entry name" value="REVERSE TRANSCRIPTASES"/>
    <property type="match status" value="1"/>
</dbReference>
<proteinExistence type="predicted"/>
<name>A0A7D9LUH4_PARCT</name>
<protein>
    <submittedName>
        <fullName evidence="1">Uncharacterized protein</fullName>
    </submittedName>
</protein>
<keyword evidence="2" id="KW-1185">Reference proteome</keyword>
<dbReference type="OrthoDB" id="8063529at2759"/>
<evidence type="ECO:0000313" key="2">
    <source>
        <dbReference type="Proteomes" id="UP001152795"/>
    </source>
</evidence>
<organism evidence="1 2">
    <name type="scientific">Paramuricea clavata</name>
    <name type="common">Red gorgonian</name>
    <name type="synonym">Violescent sea-whip</name>
    <dbReference type="NCBI Taxonomy" id="317549"/>
    <lineage>
        <taxon>Eukaryota</taxon>
        <taxon>Metazoa</taxon>
        <taxon>Cnidaria</taxon>
        <taxon>Anthozoa</taxon>
        <taxon>Octocorallia</taxon>
        <taxon>Malacalcyonacea</taxon>
        <taxon>Plexauridae</taxon>
        <taxon>Paramuricea</taxon>
    </lineage>
</organism>